<dbReference type="Proteomes" id="UP001189429">
    <property type="component" value="Unassembled WGS sequence"/>
</dbReference>
<proteinExistence type="predicted"/>
<dbReference type="Gene3D" id="1.10.510.10">
    <property type="entry name" value="Transferase(Phosphotransferase) domain 1"/>
    <property type="match status" value="1"/>
</dbReference>
<dbReference type="InterPro" id="IPR011009">
    <property type="entry name" value="Kinase-like_dom_sf"/>
</dbReference>
<evidence type="ECO:0000259" key="1">
    <source>
        <dbReference type="PROSITE" id="PS50011"/>
    </source>
</evidence>
<dbReference type="PANTHER" id="PTHR44167:SF30">
    <property type="entry name" value="PHOSPHORYLASE KINASE"/>
    <property type="match status" value="1"/>
</dbReference>
<protein>
    <recommendedName>
        <fullName evidence="1">Protein kinase domain-containing protein</fullName>
    </recommendedName>
</protein>
<accession>A0ABN9UBH4</accession>
<name>A0ABN9UBH4_9DINO</name>
<organism evidence="2 3">
    <name type="scientific">Prorocentrum cordatum</name>
    <dbReference type="NCBI Taxonomy" id="2364126"/>
    <lineage>
        <taxon>Eukaryota</taxon>
        <taxon>Sar</taxon>
        <taxon>Alveolata</taxon>
        <taxon>Dinophyceae</taxon>
        <taxon>Prorocentrales</taxon>
        <taxon>Prorocentraceae</taxon>
        <taxon>Prorocentrum</taxon>
    </lineage>
</organism>
<feature type="domain" description="Protein kinase" evidence="1">
    <location>
        <begin position="1"/>
        <end position="122"/>
    </location>
</feature>
<dbReference type="SUPFAM" id="SSF56112">
    <property type="entry name" value="Protein kinase-like (PK-like)"/>
    <property type="match status" value="1"/>
</dbReference>
<keyword evidence="3" id="KW-1185">Reference proteome</keyword>
<evidence type="ECO:0000313" key="2">
    <source>
        <dbReference type="EMBL" id="CAK0856698.1"/>
    </source>
</evidence>
<dbReference type="Pfam" id="PF00069">
    <property type="entry name" value="Pkinase"/>
    <property type="match status" value="1"/>
</dbReference>
<dbReference type="PANTHER" id="PTHR44167">
    <property type="entry name" value="OVARIAN-SPECIFIC SERINE/THREONINE-PROTEIN KINASE LOK-RELATED"/>
    <property type="match status" value="1"/>
</dbReference>
<dbReference type="EMBL" id="CAUYUJ010015659">
    <property type="protein sequence ID" value="CAK0856698.1"/>
    <property type="molecule type" value="Genomic_DNA"/>
</dbReference>
<dbReference type="InterPro" id="IPR000719">
    <property type="entry name" value="Prot_kinase_dom"/>
</dbReference>
<comment type="caution">
    <text evidence="2">The sequence shown here is derived from an EMBL/GenBank/DDBJ whole genome shotgun (WGS) entry which is preliminary data.</text>
</comment>
<sequence>MGQFLDVRGGTIEYSAPEVLGHNGAGFGLPADLWALGAVLFLMLTGEPLIQVENPRSPDEVVRQMLRQEAREKVCGPRYVRLRLQAVSMRIPLPALDLLESLLARDPEKRMTAAEALRHPFVQGEGCARPLGAQ</sequence>
<dbReference type="PROSITE" id="PS50011">
    <property type="entry name" value="PROTEIN_KINASE_DOM"/>
    <property type="match status" value="1"/>
</dbReference>
<reference evidence="2" key="1">
    <citation type="submission" date="2023-10" db="EMBL/GenBank/DDBJ databases">
        <authorList>
            <person name="Chen Y."/>
            <person name="Shah S."/>
            <person name="Dougan E. K."/>
            <person name="Thang M."/>
            <person name="Chan C."/>
        </authorList>
    </citation>
    <scope>NUCLEOTIDE SEQUENCE [LARGE SCALE GENOMIC DNA]</scope>
</reference>
<evidence type="ECO:0000313" key="3">
    <source>
        <dbReference type="Proteomes" id="UP001189429"/>
    </source>
</evidence>
<gene>
    <name evidence="2" type="ORF">PCOR1329_LOCUS47009</name>
</gene>